<dbReference type="InterPro" id="IPR056499">
    <property type="entry name" value="Beta-prop_HPS5-like"/>
</dbReference>
<evidence type="ECO:0000256" key="1">
    <source>
        <dbReference type="SAM" id="MobiDB-lite"/>
    </source>
</evidence>
<dbReference type="GeneID" id="103584440"/>
<evidence type="ECO:0000259" key="3">
    <source>
        <dbReference type="Pfam" id="PF23758"/>
    </source>
</evidence>
<dbReference type="InterPro" id="IPR035431">
    <property type="entry name" value="HPS5"/>
</dbReference>
<dbReference type="PANTHER" id="PTHR23287:SF18">
    <property type="entry name" value="BLOC-2 COMPLEX MEMBER HPS5"/>
    <property type="match status" value="1"/>
</dbReference>
<feature type="domain" description="HPS5-like beta-propeller" evidence="2">
    <location>
        <begin position="2"/>
        <end position="162"/>
    </location>
</feature>
<feature type="non-terminal residue" evidence="5">
    <location>
        <position position="465"/>
    </location>
</feature>
<dbReference type="Pfam" id="PF23758">
    <property type="entry name" value="TPR_HPS5"/>
    <property type="match status" value="1"/>
</dbReference>
<name>A0ABM0Q5M7_GALVR</name>
<protein>
    <submittedName>
        <fullName evidence="5">LOW QUALITY PROTEIN: Hermansky-Pudlak syndrome 5 protein-like</fullName>
    </submittedName>
</protein>
<reference evidence="5" key="1">
    <citation type="submission" date="2025-08" db="UniProtKB">
        <authorList>
            <consortium name="RefSeq"/>
        </authorList>
    </citation>
    <scope>IDENTIFICATION</scope>
</reference>
<dbReference type="Pfam" id="PF23756">
    <property type="entry name" value="Beta-prop_HPS5"/>
    <property type="match status" value="1"/>
</dbReference>
<keyword evidence="4" id="KW-1185">Reference proteome</keyword>
<evidence type="ECO:0000313" key="4">
    <source>
        <dbReference type="Proteomes" id="UP000694923"/>
    </source>
</evidence>
<gene>
    <name evidence="5" type="primary">LOC103584440</name>
</gene>
<organism evidence="4 5">
    <name type="scientific">Galeopterus variegatus</name>
    <name type="common">Malayan flying lemur</name>
    <name type="synonym">Cynocephalus variegatus</name>
    <dbReference type="NCBI Taxonomy" id="482537"/>
    <lineage>
        <taxon>Eukaryota</taxon>
        <taxon>Metazoa</taxon>
        <taxon>Chordata</taxon>
        <taxon>Craniata</taxon>
        <taxon>Vertebrata</taxon>
        <taxon>Euteleostomi</taxon>
        <taxon>Mammalia</taxon>
        <taxon>Eutheria</taxon>
        <taxon>Euarchontoglires</taxon>
        <taxon>Dermoptera</taxon>
        <taxon>Cynocephalidae</taxon>
        <taxon>Galeopterus</taxon>
    </lineage>
</organism>
<dbReference type="PIRSF" id="PIRSF037475">
    <property type="entry name" value="BLOC-2_complex_Hps5"/>
    <property type="match status" value="1"/>
</dbReference>
<evidence type="ECO:0000259" key="2">
    <source>
        <dbReference type="Pfam" id="PF23756"/>
    </source>
</evidence>
<feature type="region of interest" description="Disordered" evidence="1">
    <location>
        <begin position="299"/>
        <end position="321"/>
    </location>
</feature>
<dbReference type="PANTHER" id="PTHR23287">
    <property type="entry name" value="RUBY-EYE2-LIKE PROTEIN"/>
    <property type="match status" value="1"/>
</dbReference>
<sequence length="465" mass="53008">YMDGRLLISSLTRSFLCDTEREKFWKIGNKERDGEYGACFFPGRCSGGQQPLIYCARPGSRMWEVNFDGEVISTHQFKKLLSLPPLPVISQRSDPEYDHTVGSSQSLSFPKLLYLSEHCVLTWTERGIYIFIPQNVQVLLWSEVKDIQDVAVCKNELFCLHVNGKVLHLSLLSVERCVERLLRRGLWNLAARTCCLFQNSIIASRARKTLTIEKLEHLKYQLDLATYSDLISQLEELILKFEPLDSACSSRRSSISSHESFSILDSGIYRIISSRRGSQSDEDSCSLHSQTLSEDERLKEFTSHQEEDQPDQCCGSPGNEGMNVSVMEEGDLPMRLKLLDDSVPFDSPLLIAYATRLYEKFGESALRSLNRFYPSILPSDIMQLCHHHPAQFLAYLDSLVKSRPEDQRSSFLESFLQPESLRLDWLLLAVSHDVPPSTSTMDDEGCPRAHSHLLSWGYSQLILHL</sequence>
<feature type="non-terminal residue" evidence="5">
    <location>
        <position position="1"/>
    </location>
</feature>
<evidence type="ECO:0000313" key="5">
    <source>
        <dbReference type="RefSeq" id="XP_008563668.1"/>
    </source>
</evidence>
<dbReference type="Proteomes" id="UP000694923">
    <property type="component" value="Unplaced"/>
</dbReference>
<feature type="domain" description="HPS5 TPR" evidence="3">
    <location>
        <begin position="325"/>
        <end position="465"/>
    </location>
</feature>
<dbReference type="RefSeq" id="XP_008563668.1">
    <property type="nucleotide sequence ID" value="XM_008565446.1"/>
</dbReference>
<accession>A0ABM0Q5M7</accession>
<proteinExistence type="predicted"/>
<dbReference type="InterPro" id="IPR056445">
    <property type="entry name" value="TPR_HPS5"/>
</dbReference>